<keyword evidence="3" id="KW-1185">Reference proteome</keyword>
<gene>
    <name evidence="2" type="ORF">HPP92_023384</name>
</gene>
<evidence type="ECO:0000313" key="2">
    <source>
        <dbReference type="EMBL" id="KAG0458227.1"/>
    </source>
</evidence>
<feature type="compositionally biased region" description="Polar residues" evidence="1">
    <location>
        <begin position="206"/>
        <end position="220"/>
    </location>
</feature>
<protein>
    <submittedName>
        <fullName evidence="2">Uncharacterized protein</fullName>
    </submittedName>
</protein>
<dbReference type="PANTHER" id="PTHR35132">
    <property type="entry name" value="SERINE/ARGININE REPETITIVE MATRIX-LIKE PROTEIN"/>
    <property type="match status" value="1"/>
</dbReference>
<dbReference type="OrthoDB" id="432483at2759"/>
<feature type="region of interest" description="Disordered" evidence="1">
    <location>
        <begin position="100"/>
        <end position="127"/>
    </location>
</feature>
<evidence type="ECO:0000256" key="1">
    <source>
        <dbReference type="SAM" id="MobiDB-lite"/>
    </source>
</evidence>
<feature type="compositionally biased region" description="Pro residues" evidence="1">
    <location>
        <begin position="105"/>
        <end position="115"/>
    </location>
</feature>
<feature type="region of interest" description="Disordered" evidence="1">
    <location>
        <begin position="148"/>
        <end position="171"/>
    </location>
</feature>
<reference evidence="2 3" key="1">
    <citation type="journal article" date="2020" name="Nat. Food">
        <title>A phased Vanilla planifolia genome enables genetic improvement of flavour and production.</title>
        <authorList>
            <person name="Hasing T."/>
            <person name="Tang H."/>
            <person name="Brym M."/>
            <person name="Khazi F."/>
            <person name="Huang T."/>
            <person name="Chambers A.H."/>
        </authorList>
    </citation>
    <scope>NUCLEOTIDE SEQUENCE [LARGE SCALE GENOMIC DNA]</scope>
    <source>
        <tissue evidence="2">Leaf</tissue>
    </source>
</reference>
<accession>A0A835UE35</accession>
<proteinExistence type="predicted"/>
<comment type="caution">
    <text evidence="2">The sequence shown here is derived from an EMBL/GenBank/DDBJ whole genome shotgun (WGS) entry which is preliminary data.</text>
</comment>
<dbReference type="AlphaFoldDB" id="A0A835UE35"/>
<dbReference type="Proteomes" id="UP000636800">
    <property type="component" value="Chromosome 12"/>
</dbReference>
<organism evidence="2 3">
    <name type="scientific">Vanilla planifolia</name>
    <name type="common">Vanilla</name>
    <dbReference type="NCBI Taxonomy" id="51239"/>
    <lineage>
        <taxon>Eukaryota</taxon>
        <taxon>Viridiplantae</taxon>
        <taxon>Streptophyta</taxon>
        <taxon>Embryophyta</taxon>
        <taxon>Tracheophyta</taxon>
        <taxon>Spermatophyta</taxon>
        <taxon>Magnoliopsida</taxon>
        <taxon>Liliopsida</taxon>
        <taxon>Asparagales</taxon>
        <taxon>Orchidaceae</taxon>
        <taxon>Vanilloideae</taxon>
        <taxon>Vanilleae</taxon>
        <taxon>Vanilla</taxon>
    </lineage>
</organism>
<dbReference type="EMBL" id="JADCNL010000012">
    <property type="protein sequence ID" value="KAG0458227.1"/>
    <property type="molecule type" value="Genomic_DNA"/>
</dbReference>
<feature type="region of interest" description="Disordered" evidence="1">
    <location>
        <begin position="206"/>
        <end position="272"/>
    </location>
</feature>
<dbReference type="PANTHER" id="PTHR35132:SF1">
    <property type="entry name" value="SERINE_ARGININE REPETITIVE MATRIX-LIKE PROTEIN"/>
    <property type="match status" value="1"/>
</dbReference>
<feature type="compositionally biased region" description="Basic and acidic residues" evidence="1">
    <location>
        <begin position="148"/>
        <end position="162"/>
    </location>
</feature>
<sequence length="341" mass="37156">MEGRTEEKKQSQKQGRLPLVLRYFLSSSFLSLHQRSEIMGTLETPKTRSNSGSSPEFEFWMVRNRSNPTPEQLSADELFINGIILPLDFLSFPRSDPVVETLPDLPSPPLPPPANQPQASILSSSSVASGSRRWKDLFKVSGEKKPEDKIRYKEKEKKKEPRSSGGSSPELNVNLNIWPFSRSRSAGSNALPGCRIRLASSIAGRNVSSEPCSRSSSLGESSKPVAAVSGTGGCRKSASSPGRTGIHLGRTSPVWQFRRSGPGPYNKARKPALPASKATGVGLRVLNLNVNSCIGCRYRNQVSCREDNGNDGVTGGDCSMERNPNNASNFSLRALFSKKVY</sequence>
<evidence type="ECO:0000313" key="3">
    <source>
        <dbReference type="Proteomes" id="UP000636800"/>
    </source>
</evidence>
<name>A0A835UE35_VANPL</name>